<dbReference type="RefSeq" id="WP_280998497.1">
    <property type="nucleotide sequence ID" value="NZ_CP069362.1"/>
</dbReference>
<dbReference type="EMBL" id="CP069362">
    <property type="protein sequence ID" value="WGS64670.1"/>
    <property type="molecule type" value="Genomic_DNA"/>
</dbReference>
<evidence type="ECO:0000256" key="1">
    <source>
        <dbReference type="ARBA" id="ARBA00007957"/>
    </source>
</evidence>
<dbReference type="SUPFAM" id="SSF46785">
    <property type="entry name" value="Winged helix' DNA-binding domain"/>
    <property type="match status" value="1"/>
</dbReference>
<keyword evidence="6" id="KW-0804">Transcription</keyword>
<keyword evidence="5" id="KW-0238">DNA-binding</keyword>
<evidence type="ECO:0000256" key="4">
    <source>
        <dbReference type="ARBA" id="ARBA00023015"/>
    </source>
</evidence>
<dbReference type="PANTHER" id="PTHR33202:SF7">
    <property type="entry name" value="FERRIC UPTAKE REGULATION PROTEIN"/>
    <property type="match status" value="1"/>
</dbReference>
<dbReference type="PANTHER" id="PTHR33202">
    <property type="entry name" value="ZINC UPTAKE REGULATION PROTEIN"/>
    <property type="match status" value="1"/>
</dbReference>
<evidence type="ECO:0000256" key="6">
    <source>
        <dbReference type="ARBA" id="ARBA00023163"/>
    </source>
</evidence>
<evidence type="ECO:0000313" key="8">
    <source>
        <dbReference type="Proteomes" id="UP001232493"/>
    </source>
</evidence>
<organism evidence="7 8">
    <name type="scientific">Marinitoga aeolica</name>
    <dbReference type="NCBI Taxonomy" id="2809031"/>
    <lineage>
        <taxon>Bacteria</taxon>
        <taxon>Thermotogati</taxon>
        <taxon>Thermotogota</taxon>
        <taxon>Thermotogae</taxon>
        <taxon>Petrotogales</taxon>
        <taxon>Petrotogaceae</taxon>
        <taxon>Marinitoga</taxon>
    </lineage>
</organism>
<evidence type="ECO:0000256" key="5">
    <source>
        <dbReference type="ARBA" id="ARBA00023125"/>
    </source>
</evidence>
<proteinExistence type="inferred from homology"/>
<evidence type="ECO:0000256" key="2">
    <source>
        <dbReference type="ARBA" id="ARBA00022491"/>
    </source>
</evidence>
<gene>
    <name evidence="7" type="ORF">JRV97_09930</name>
</gene>
<dbReference type="Proteomes" id="UP001232493">
    <property type="component" value="Chromosome"/>
</dbReference>
<keyword evidence="2" id="KW-0678">Repressor</keyword>
<dbReference type="InterPro" id="IPR036390">
    <property type="entry name" value="WH_DNA-bd_sf"/>
</dbReference>
<dbReference type="Gene3D" id="1.10.10.10">
    <property type="entry name" value="Winged helix-like DNA-binding domain superfamily/Winged helix DNA-binding domain"/>
    <property type="match status" value="1"/>
</dbReference>
<dbReference type="InterPro" id="IPR043135">
    <property type="entry name" value="Fur_C"/>
</dbReference>
<dbReference type="Pfam" id="PF01475">
    <property type="entry name" value="FUR"/>
    <property type="match status" value="1"/>
</dbReference>
<dbReference type="InterPro" id="IPR036388">
    <property type="entry name" value="WH-like_DNA-bd_sf"/>
</dbReference>
<dbReference type="InterPro" id="IPR002481">
    <property type="entry name" value="FUR"/>
</dbReference>
<accession>A0ABY8PPV4</accession>
<reference evidence="7 8" key="1">
    <citation type="submission" date="2021-02" db="EMBL/GenBank/DDBJ databases">
        <title>Characterization of Marinitoga sp. nov. str. BP5-C20A.</title>
        <authorList>
            <person name="Erauso G."/>
            <person name="Postec A."/>
        </authorList>
    </citation>
    <scope>NUCLEOTIDE SEQUENCE [LARGE SCALE GENOMIC DNA]</scope>
    <source>
        <strain evidence="7 8">BP5-C20A</strain>
    </source>
</reference>
<dbReference type="Gene3D" id="3.30.1490.190">
    <property type="match status" value="1"/>
</dbReference>
<keyword evidence="8" id="KW-1185">Reference proteome</keyword>
<keyword evidence="3" id="KW-0862">Zinc</keyword>
<dbReference type="CDD" id="cd07153">
    <property type="entry name" value="Fur_like"/>
    <property type="match status" value="1"/>
</dbReference>
<keyword evidence="4" id="KW-0805">Transcription regulation</keyword>
<sequence>MKLTKTRREILKLYDKIDYPLNAEEIYNLLNGEYDLSTIYRNLNFFEKEHILKSIVFSDKITYYYKPKGHAHFIYCIKCKKFESLNLCFEKQYKAYIENNMNFKITDHILYFEGICSDCQKKEGGKNA</sequence>
<evidence type="ECO:0000256" key="3">
    <source>
        <dbReference type="ARBA" id="ARBA00022833"/>
    </source>
</evidence>
<evidence type="ECO:0000313" key="7">
    <source>
        <dbReference type="EMBL" id="WGS64670.1"/>
    </source>
</evidence>
<name>A0ABY8PPV4_9BACT</name>
<protein>
    <submittedName>
        <fullName evidence="7">Transcriptional repressor</fullName>
    </submittedName>
</protein>
<comment type="similarity">
    <text evidence="1">Belongs to the Fur family.</text>
</comment>